<evidence type="ECO:0000256" key="1">
    <source>
        <dbReference type="SAM" id="MobiDB-lite"/>
    </source>
</evidence>
<accession>A0A9W8J7I3</accession>
<dbReference type="InterPro" id="IPR036322">
    <property type="entry name" value="WD40_repeat_dom_sf"/>
</dbReference>
<dbReference type="PANTHER" id="PTHR44163">
    <property type="entry name" value="U3 SMALL NUCLEOLAR RNA-ASSOCIATED PROTEIN 4 HOMOLOG"/>
    <property type="match status" value="1"/>
</dbReference>
<dbReference type="GO" id="GO:0034455">
    <property type="term" value="C:t-UTP complex"/>
    <property type="evidence" value="ECO:0007669"/>
    <property type="project" value="TreeGrafter"/>
</dbReference>
<dbReference type="SMART" id="SM00320">
    <property type="entry name" value="WD40"/>
    <property type="match status" value="5"/>
</dbReference>
<feature type="compositionally biased region" description="Acidic residues" evidence="1">
    <location>
        <begin position="707"/>
        <end position="716"/>
    </location>
</feature>
<evidence type="ECO:0000313" key="4">
    <source>
        <dbReference type="Proteomes" id="UP001140091"/>
    </source>
</evidence>
<dbReference type="Pfam" id="PF12894">
    <property type="entry name" value="ANAPC4_WD40"/>
    <property type="match status" value="1"/>
</dbReference>
<proteinExistence type="predicted"/>
<dbReference type="GO" id="GO:0003723">
    <property type="term" value="F:RNA binding"/>
    <property type="evidence" value="ECO:0007669"/>
    <property type="project" value="TreeGrafter"/>
</dbReference>
<evidence type="ECO:0000259" key="2">
    <source>
        <dbReference type="Pfam" id="PF12894"/>
    </source>
</evidence>
<reference evidence="3" key="1">
    <citation type="submission" date="2022-06" db="EMBL/GenBank/DDBJ databases">
        <title>Genome Sequence of Candolleomyces eurysporus.</title>
        <authorList>
            <person name="Buettner E."/>
        </authorList>
    </citation>
    <scope>NUCLEOTIDE SEQUENCE</scope>
    <source>
        <strain evidence="3">VTCC 930004</strain>
    </source>
</reference>
<dbReference type="PANTHER" id="PTHR44163:SF1">
    <property type="entry name" value="U3 SMALL NUCLEOLAR RNA-ASSOCIATED PROTEIN 4 HOMOLOG"/>
    <property type="match status" value="1"/>
</dbReference>
<feature type="region of interest" description="Disordered" evidence="1">
    <location>
        <begin position="672"/>
        <end position="728"/>
    </location>
</feature>
<dbReference type="InterPro" id="IPR046351">
    <property type="entry name" value="UTP4"/>
</dbReference>
<protein>
    <recommendedName>
        <fullName evidence="2">Anaphase-promoting complex subunit 4-like WD40 domain-containing protein</fullName>
    </recommendedName>
</protein>
<feature type="compositionally biased region" description="Acidic residues" evidence="1">
    <location>
        <begin position="245"/>
        <end position="255"/>
    </location>
</feature>
<organism evidence="3 4">
    <name type="scientific">Candolleomyces eurysporus</name>
    <dbReference type="NCBI Taxonomy" id="2828524"/>
    <lineage>
        <taxon>Eukaryota</taxon>
        <taxon>Fungi</taxon>
        <taxon>Dikarya</taxon>
        <taxon>Basidiomycota</taxon>
        <taxon>Agaricomycotina</taxon>
        <taxon>Agaricomycetes</taxon>
        <taxon>Agaricomycetidae</taxon>
        <taxon>Agaricales</taxon>
        <taxon>Agaricineae</taxon>
        <taxon>Psathyrellaceae</taxon>
        <taxon>Candolleomyces</taxon>
    </lineage>
</organism>
<name>A0A9W8J7I3_9AGAR</name>
<keyword evidence="4" id="KW-1185">Reference proteome</keyword>
<dbReference type="OrthoDB" id="8883818at2759"/>
<dbReference type="AlphaFoldDB" id="A0A9W8J7I3"/>
<feature type="non-terminal residue" evidence="3">
    <location>
        <position position="1"/>
    </location>
</feature>
<dbReference type="EMBL" id="JANBPK010000919">
    <property type="protein sequence ID" value="KAJ2928864.1"/>
    <property type="molecule type" value="Genomic_DNA"/>
</dbReference>
<gene>
    <name evidence="3" type="ORF">H1R20_g8221</name>
</gene>
<dbReference type="GO" id="GO:0030686">
    <property type="term" value="C:90S preribosome"/>
    <property type="evidence" value="ECO:0007669"/>
    <property type="project" value="InterPro"/>
</dbReference>
<dbReference type="InterPro" id="IPR015943">
    <property type="entry name" value="WD40/YVTN_repeat-like_dom_sf"/>
</dbReference>
<dbReference type="InterPro" id="IPR011044">
    <property type="entry name" value="Quino_amine_DH_bsu"/>
</dbReference>
<dbReference type="Gene3D" id="2.130.10.10">
    <property type="entry name" value="YVTN repeat-like/Quinoprotein amine dehydrogenase"/>
    <property type="match status" value="2"/>
</dbReference>
<dbReference type="GO" id="GO:0032040">
    <property type="term" value="C:small-subunit processome"/>
    <property type="evidence" value="ECO:0007669"/>
    <property type="project" value="TreeGrafter"/>
</dbReference>
<dbReference type="GO" id="GO:0000462">
    <property type="term" value="P:maturation of SSU-rRNA from tricistronic rRNA transcript (SSU-rRNA, 5.8S rRNA, LSU-rRNA)"/>
    <property type="evidence" value="ECO:0007669"/>
    <property type="project" value="InterPro"/>
</dbReference>
<dbReference type="Pfam" id="PF00400">
    <property type="entry name" value="WD40"/>
    <property type="match status" value="1"/>
</dbReference>
<feature type="domain" description="Anaphase-promoting complex subunit 4-like WD40" evidence="2">
    <location>
        <begin position="167"/>
        <end position="221"/>
    </location>
</feature>
<dbReference type="Proteomes" id="UP001140091">
    <property type="component" value="Unassembled WGS sequence"/>
</dbReference>
<evidence type="ECO:0000313" key="3">
    <source>
        <dbReference type="EMBL" id="KAJ2928864.1"/>
    </source>
</evidence>
<sequence length="752" mass="82378">MALDKKNDAATVPIHRCRFVDNAPSAITALAFPPIAPTLSQTQGQINRRQSAATVWNPCYRPCKWKHRPLRVDELGPRAPELPRMGREAGMNSATEAIFIDKYVFQTLPGPYPSKVDALAFTIRYPDVIQENDVPKLSDLRLFSSGGGSDLIEWDIQRSRIRRTIGSQGGSIWSLAANPASTLLALGCEDGTIRILSLENDTLAHHRRIGKVKSRMLSIAWGPPVPKQSRVPQPQNKNSSAAADSESDSDDEDDDEWVDSWLVTGCSDSSLRKWDANSGQLLERIGTDKIRGERTLVWTVGVLGDGTIISGDSLGLVKFWDSRTGTQMHSFQAHGADVLCMVTSPDGKAVYTSGVDQKTVQFSQVTTSPSENSGSSSARWVQTGSKRMHSHDVRALAMWPPHTPLPSVFRRTFSPDVAPILASGGLDMSLVLAPAALASNTVVKIANPLVTSAEASFEDAYHRRVAYTQEGRVRVSRGGRLISGASEAGLTVWRLSRGSDSSTDDVMDGIQDYPATRTSKGHSLPDPDRGLASDWEKVLEMDLNVHSNIIVHEISEDGSWLAISDCYETKLFRLHTTDDGQLIPKRIRDFSSTLQPHIPPLPSKFGEPITQHHHRGTGALALQFTPDSSKLVVSTTAPSYILVVDLTSEKPQVLRRFDHHLLQDAYSGDRVIAGPKAKTNPNGVQKPLVNGITKPSEGEDVEMKDASDDESSDGSESDTSSPTREPNTRLSSTFLRFFLYFPSPHFNEDPHL</sequence>
<dbReference type="InterPro" id="IPR024977">
    <property type="entry name" value="Apc4-like_WD40_dom"/>
</dbReference>
<dbReference type="InterPro" id="IPR001680">
    <property type="entry name" value="WD40_rpt"/>
</dbReference>
<dbReference type="SUPFAM" id="SSF50969">
    <property type="entry name" value="YVTN repeat-like/Quinoprotein amine dehydrogenase"/>
    <property type="match status" value="1"/>
</dbReference>
<feature type="region of interest" description="Disordered" evidence="1">
    <location>
        <begin position="223"/>
        <end position="255"/>
    </location>
</feature>
<dbReference type="SUPFAM" id="SSF50978">
    <property type="entry name" value="WD40 repeat-like"/>
    <property type="match status" value="1"/>
</dbReference>
<comment type="caution">
    <text evidence="3">The sequence shown here is derived from an EMBL/GenBank/DDBJ whole genome shotgun (WGS) entry which is preliminary data.</text>
</comment>